<reference evidence="6 7" key="1">
    <citation type="journal article" date="2010" name="Proc. Natl. Acad. Sci. U.S.A.">
        <title>Enigmatic, ultrasmall, uncultivated Archaea.</title>
        <authorList>
            <person name="Baker B.J."/>
            <person name="Comolli L.R."/>
            <person name="Dick G.J."/>
            <person name="Hauser L.J."/>
            <person name="Hyatt D."/>
            <person name="Dill B.D."/>
            <person name="Land M.L."/>
            <person name="Verberkmoes N.C."/>
            <person name="Hettich R.L."/>
            <person name="Banfield J.F."/>
        </authorList>
    </citation>
    <scope>NUCLEOTIDE SEQUENCE [LARGE SCALE GENOMIC DNA]</scope>
</reference>
<keyword evidence="1 3" id="KW-0547">Nucleotide-binding</keyword>
<feature type="binding site" evidence="3">
    <location>
        <begin position="164"/>
        <end position="165"/>
    </location>
    <ligand>
        <name>ATP</name>
        <dbReference type="ChEBI" id="CHEBI:30616"/>
    </ligand>
</feature>
<dbReference type="PANTHER" id="PTHR43209:SF1">
    <property type="entry name" value="TRNA SULFURTRANSFERASE"/>
    <property type="match status" value="1"/>
</dbReference>
<comment type="pathway">
    <text evidence="3">Cofactor biosynthesis; thiamine diphosphate biosynthesis.</text>
</comment>
<dbReference type="EC" id="2.8.1.4" evidence="3"/>
<dbReference type="AlphaFoldDB" id="D6GWF1"/>
<keyword evidence="2 3" id="KW-0067">ATP-binding</keyword>
<accession>D6GWF1</accession>
<dbReference type="SUPFAM" id="SSF143437">
    <property type="entry name" value="THUMP domain-like"/>
    <property type="match status" value="1"/>
</dbReference>
<dbReference type="PANTHER" id="PTHR43209">
    <property type="entry name" value="TRNA SULFURTRANSFERASE"/>
    <property type="match status" value="1"/>
</dbReference>
<dbReference type="GO" id="GO:0005829">
    <property type="term" value="C:cytosol"/>
    <property type="evidence" value="ECO:0007669"/>
    <property type="project" value="TreeGrafter"/>
</dbReference>
<evidence type="ECO:0000256" key="2">
    <source>
        <dbReference type="ARBA" id="ARBA00022840"/>
    </source>
</evidence>
<dbReference type="UniPathway" id="UPA00060"/>
<keyword evidence="3" id="KW-0808">Transferase</keyword>
<dbReference type="GO" id="GO:0005524">
    <property type="term" value="F:ATP binding"/>
    <property type="evidence" value="ECO:0007669"/>
    <property type="project" value="UniProtKB-UniRule"/>
</dbReference>
<feature type="domain" description="ThiI ferredoxin-like" evidence="5">
    <location>
        <begin position="6"/>
        <end position="65"/>
    </location>
</feature>
<dbReference type="GO" id="GO:0009229">
    <property type="term" value="P:thiamine diphosphate biosynthetic process"/>
    <property type="evidence" value="ECO:0007669"/>
    <property type="project" value="UniProtKB-UniRule"/>
</dbReference>
<feature type="binding site" evidence="3">
    <location>
        <position position="245"/>
    </location>
    <ligand>
        <name>ATP</name>
        <dbReference type="ChEBI" id="CHEBI:30616"/>
    </ligand>
</feature>
<evidence type="ECO:0000259" key="4">
    <source>
        <dbReference type="Pfam" id="PF02568"/>
    </source>
</evidence>
<evidence type="ECO:0000259" key="5">
    <source>
        <dbReference type="Pfam" id="PF22025"/>
    </source>
</evidence>
<dbReference type="InterPro" id="IPR020536">
    <property type="entry name" value="ThiI_AANH"/>
</dbReference>
<dbReference type="Gene3D" id="3.30.2130.30">
    <property type="match status" value="1"/>
</dbReference>
<dbReference type="InterPro" id="IPR054173">
    <property type="entry name" value="ThiI_fer"/>
</dbReference>
<gene>
    <name evidence="3" type="primary">thiI</name>
    <name evidence="6" type="ORF">BJBARM5_0833</name>
</gene>
<dbReference type="GO" id="GO:0009228">
    <property type="term" value="P:thiamine biosynthetic process"/>
    <property type="evidence" value="ECO:0007669"/>
    <property type="project" value="UniProtKB-KW"/>
</dbReference>
<dbReference type="HAMAP" id="MF_00021">
    <property type="entry name" value="ThiI"/>
    <property type="match status" value="1"/>
</dbReference>
<proteinExistence type="inferred from homology"/>
<feature type="binding site" evidence="3">
    <location>
        <position position="267"/>
    </location>
    <ligand>
        <name>ATP</name>
        <dbReference type="ChEBI" id="CHEBI:30616"/>
    </ligand>
</feature>
<dbReference type="Gene3D" id="3.40.50.620">
    <property type="entry name" value="HUPs"/>
    <property type="match status" value="1"/>
</dbReference>
<organism evidence="6 7">
    <name type="scientific">Candidatus Parvarchaeum acidophilus ARMAN-5</name>
    <dbReference type="NCBI Taxonomy" id="662762"/>
    <lineage>
        <taxon>Archaea</taxon>
        <taxon>Candidatus Parvarchaeota</taxon>
        <taxon>Candidatus Parvarchaeum</taxon>
    </lineage>
</organism>
<feature type="domain" description="Thil AANH" evidence="4">
    <location>
        <begin position="157"/>
        <end position="349"/>
    </location>
</feature>
<comment type="caution">
    <text evidence="3">Lacks conserved residue(s) required for the propagation of feature annotation.</text>
</comment>
<dbReference type="GO" id="GO:0002937">
    <property type="term" value="P:tRNA 4-thiouridine biosynthesis"/>
    <property type="evidence" value="ECO:0007669"/>
    <property type="project" value="TreeGrafter"/>
</dbReference>
<dbReference type="InterPro" id="IPR003720">
    <property type="entry name" value="tRNA_STrfase"/>
</dbReference>
<comment type="similarity">
    <text evidence="3">Belongs to the ThiI family.</text>
</comment>
<dbReference type="Pfam" id="PF22025">
    <property type="entry name" value="ThiI_fer"/>
    <property type="match status" value="1"/>
</dbReference>
<keyword evidence="3" id="KW-0784">Thiamine biosynthesis</keyword>
<feature type="binding site" evidence="3">
    <location>
        <position position="276"/>
    </location>
    <ligand>
        <name>ATP</name>
        <dbReference type="ChEBI" id="CHEBI:30616"/>
    </ligand>
</feature>
<dbReference type="GO" id="GO:0052837">
    <property type="term" value="P:thiazole biosynthetic process"/>
    <property type="evidence" value="ECO:0007669"/>
    <property type="project" value="TreeGrafter"/>
</dbReference>
<evidence type="ECO:0000313" key="7">
    <source>
        <dbReference type="Proteomes" id="UP000009376"/>
    </source>
</evidence>
<dbReference type="Proteomes" id="UP000009376">
    <property type="component" value="Unassembled WGS sequence"/>
</dbReference>
<sequence length="366" mass="41528">MKKILSIHYDEIALKGKQRGYFQSILIKNIEKKLGEKVRAIETRLIMENYNPAYLDKIIMTPGISWVSEAYSIEKDEKELIKILSEVISDERQINLDVKRVDKGYSKTSVELKEELAKTLGIHFDKNGKKIRIEIMHDSFIINYNIIKCIGGMPIRSSGKVISLFSGGIDSAIAPIEIMKRGATVDLLHVYALNSPDAALDGKINEIVKKLGEIEPGIKLYLVPFHYFSVSSLKINKRYELVMFKRFLLKLAERIAVENGYQAITSGDSLAQVASQTIENINAISYGIDLPVFRPFIGYNKSEIIDKSKKYGLYDLSIEDYKDCCSIVSRNPATKSNDTIIKKLEKEINMDKIINDSINDIKIVKY</sequence>
<comment type="catalytic activity">
    <reaction evidence="3">
        <text>[ThiS sulfur-carrier protein]-C-terminal Gly-Gly-AMP + S-sulfanyl-L-cysteinyl-[cysteine desulfurase] + AH2 = [ThiS sulfur-carrier protein]-C-terminal-Gly-aminoethanethioate + L-cysteinyl-[cysteine desulfurase] + A + AMP + 2 H(+)</text>
        <dbReference type="Rhea" id="RHEA:43340"/>
        <dbReference type="Rhea" id="RHEA-COMP:12157"/>
        <dbReference type="Rhea" id="RHEA-COMP:12158"/>
        <dbReference type="Rhea" id="RHEA-COMP:12910"/>
        <dbReference type="Rhea" id="RHEA-COMP:19908"/>
        <dbReference type="ChEBI" id="CHEBI:13193"/>
        <dbReference type="ChEBI" id="CHEBI:15378"/>
        <dbReference type="ChEBI" id="CHEBI:17499"/>
        <dbReference type="ChEBI" id="CHEBI:29950"/>
        <dbReference type="ChEBI" id="CHEBI:61963"/>
        <dbReference type="ChEBI" id="CHEBI:90618"/>
        <dbReference type="ChEBI" id="CHEBI:232372"/>
        <dbReference type="ChEBI" id="CHEBI:456215"/>
    </reaction>
</comment>
<comment type="subcellular location">
    <subcellularLocation>
        <location evidence="3">Cytoplasm</location>
    </subcellularLocation>
</comment>
<evidence type="ECO:0000256" key="3">
    <source>
        <dbReference type="HAMAP-Rule" id="MF_00021"/>
    </source>
</evidence>
<comment type="catalytic activity">
    <reaction evidence="3">
        <text>[ThiI sulfur-carrier protein]-S-sulfanyl-L-cysteine + a uridine in tRNA + 2 reduced [2Fe-2S]-[ferredoxin] + ATP + H(+) = [ThiI sulfur-carrier protein]-L-cysteine + a 4-thiouridine in tRNA + 2 oxidized [2Fe-2S]-[ferredoxin] + AMP + diphosphate</text>
        <dbReference type="Rhea" id="RHEA:24176"/>
        <dbReference type="Rhea" id="RHEA-COMP:10000"/>
        <dbReference type="Rhea" id="RHEA-COMP:10001"/>
        <dbReference type="Rhea" id="RHEA-COMP:13337"/>
        <dbReference type="Rhea" id="RHEA-COMP:13338"/>
        <dbReference type="Rhea" id="RHEA-COMP:13339"/>
        <dbReference type="Rhea" id="RHEA-COMP:13340"/>
        <dbReference type="ChEBI" id="CHEBI:15378"/>
        <dbReference type="ChEBI" id="CHEBI:29950"/>
        <dbReference type="ChEBI" id="CHEBI:30616"/>
        <dbReference type="ChEBI" id="CHEBI:33019"/>
        <dbReference type="ChEBI" id="CHEBI:33737"/>
        <dbReference type="ChEBI" id="CHEBI:33738"/>
        <dbReference type="ChEBI" id="CHEBI:61963"/>
        <dbReference type="ChEBI" id="CHEBI:65315"/>
        <dbReference type="ChEBI" id="CHEBI:136798"/>
        <dbReference type="ChEBI" id="CHEBI:456215"/>
        <dbReference type="EC" id="2.8.1.4"/>
    </reaction>
</comment>
<evidence type="ECO:0000256" key="1">
    <source>
        <dbReference type="ARBA" id="ARBA00022741"/>
    </source>
</evidence>
<dbReference type="InterPro" id="IPR050102">
    <property type="entry name" value="tRNA_sulfurtransferase_ThiI"/>
</dbReference>
<dbReference type="GO" id="GO:0004810">
    <property type="term" value="F:CCA tRNA nucleotidyltransferase activity"/>
    <property type="evidence" value="ECO:0007669"/>
    <property type="project" value="InterPro"/>
</dbReference>
<evidence type="ECO:0000313" key="6">
    <source>
        <dbReference type="EMBL" id="EFD92451.1"/>
    </source>
</evidence>
<dbReference type="Pfam" id="PF02568">
    <property type="entry name" value="ThiI"/>
    <property type="match status" value="1"/>
</dbReference>
<keyword evidence="3" id="KW-0963">Cytoplasm</keyword>
<dbReference type="SUPFAM" id="SSF52402">
    <property type="entry name" value="Adenine nucleotide alpha hydrolases-like"/>
    <property type="match status" value="1"/>
</dbReference>
<protein>
    <recommendedName>
        <fullName evidence="3">Probable tRNA sulfurtransferase</fullName>
        <ecNumber evidence="3">2.8.1.4</ecNumber>
    </recommendedName>
    <alternativeName>
        <fullName evidence="3">Sulfur carrier protein ThiS sulfurtransferase</fullName>
    </alternativeName>
    <alternativeName>
        <fullName evidence="3">Thiamine biosynthesis protein ThiI</fullName>
    </alternativeName>
    <alternativeName>
        <fullName evidence="3">tRNA 4-thiouridine synthase</fullName>
    </alternativeName>
</protein>
<dbReference type="GO" id="GO:0140741">
    <property type="term" value="F:tRNA-uracil-4 sulfurtransferase activity"/>
    <property type="evidence" value="ECO:0007669"/>
    <property type="project" value="UniProtKB-EC"/>
</dbReference>
<name>D6GWF1_PARA5</name>
<dbReference type="InterPro" id="IPR014729">
    <property type="entry name" value="Rossmann-like_a/b/a_fold"/>
</dbReference>
<dbReference type="EMBL" id="GG745593">
    <property type="protein sequence ID" value="EFD92451.1"/>
    <property type="molecule type" value="Genomic_DNA"/>
</dbReference>
<comment type="function">
    <text evidence="3">Catalyzes the ATP-dependent transfer of a sulfur to tRNA to produce 4-thiouridine in position 8 of tRNAs, which functions as a near-UV photosensor. Also catalyzes the transfer of sulfur to the sulfur carrier protein ThiS, forming ThiS-thiocarboxylate. This is a step in the synthesis of thiazole, in the thiamine biosynthesis pathway. The sulfur is donated as persulfide by IscS.</text>
</comment>